<proteinExistence type="inferred from homology"/>
<dbReference type="GO" id="GO:0006629">
    <property type="term" value="P:lipid metabolic process"/>
    <property type="evidence" value="ECO:0007669"/>
    <property type="project" value="UniProtKB-KW"/>
</dbReference>
<evidence type="ECO:0000313" key="12">
    <source>
        <dbReference type="Proteomes" id="UP001166674"/>
    </source>
</evidence>
<keyword evidence="5 10" id="KW-0808">Transferase</keyword>
<dbReference type="AlphaFoldDB" id="A0AA41NBI2"/>
<dbReference type="EMBL" id="JAATJV010414840">
    <property type="protein sequence ID" value="MBZ3887316.1"/>
    <property type="molecule type" value="Genomic_DNA"/>
</dbReference>
<keyword evidence="12" id="KW-1185">Reference proteome</keyword>
<evidence type="ECO:0000256" key="9">
    <source>
        <dbReference type="ARBA" id="ARBA00043729"/>
    </source>
</evidence>
<keyword evidence="10" id="KW-0325">Glycoprotein</keyword>
<dbReference type="InterPro" id="IPR002516">
    <property type="entry name" value="Glyco_trans_11"/>
</dbReference>
<keyword evidence="7 10" id="KW-0333">Golgi apparatus</keyword>
<evidence type="ECO:0000256" key="3">
    <source>
        <dbReference type="ARBA" id="ARBA00009857"/>
    </source>
</evidence>
<dbReference type="GO" id="GO:0008107">
    <property type="term" value="F:galactoside 2-alpha-L-fucosyltransferase activity"/>
    <property type="evidence" value="ECO:0007669"/>
    <property type="project" value="InterPro"/>
</dbReference>
<evidence type="ECO:0000256" key="4">
    <source>
        <dbReference type="ARBA" id="ARBA00022676"/>
    </source>
</evidence>
<dbReference type="Pfam" id="PF01531">
    <property type="entry name" value="Glyco_transf_11"/>
    <property type="match status" value="1"/>
</dbReference>
<keyword evidence="6 10" id="KW-0735">Signal-anchor</keyword>
<dbReference type="GO" id="GO:0005975">
    <property type="term" value="P:carbohydrate metabolic process"/>
    <property type="evidence" value="ECO:0007669"/>
    <property type="project" value="InterPro"/>
</dbReference>
<reference evidence="11" key="1">
    <citation type="submission" date="2020-03" db="EMBL/GenBank/DDBJ databases">
        <title>Studies in the Genomics of Life Span.</title>
        <authorList>
            <person name="Glass D."/>
        </authorList>
    </citation>
    <scope>NUCLEOTIDE SEQUENCE</scope>
    <source>
        <strain evidence="11">SUZIE</strain>
        <tissue evidence="11">Muscle</tissue>
    </source>
</reference>
<dbReference type="PANTHER" id="PTHR11927:SF8">
    <property type="entry name" value="GALACTOSIDE 2-ALPHA-L-FUCOSYLTRANSFERASE SEC1"/>
    <property type="match status" value="1"/>
</dbReference>
<comment type="caution">
    <text evidence="11">The sequence shown here is derived from an EMBL/GenBank/DDBJ whole genome shotgun (WGS) entry which is preliminary data.</text>
</comment>
<comment type="catalytic activity">
    <reaction evidence="9">
        <text>a ganglioside GM1 + GDP-beta-L-fucose = a ganglioside Fuc-GM1 + GDP + H(+)</text>
        <dbReference type="Rhea" id="RHEA:48292"/>
        <dbReference type="ChEBI" id="CHEBI:15378"/>
        <dbReference type="ChEBI" id="CHEBI:57273"/>
        <dbReference type="ChEBI" id="CHEBI:58189"/>
        <dbReference type="ChEBI" id="CHEBI:82639"/>
        <dbReference type="ChEBI" id="CHEBI:90189"/>
    </reaction>
    <physiologicalReaction direction="left-to-right" evidence="9">
        <dbReference type="Rhea" id="RHEA:48293"/>
    </physiologicalReaction>
</comment>
<keyword evidence="8" id="KW-0443">Lipid metabolism</keyword>
<evidence type="ECO:0000313" key="11">
    <source>
        <dbReference type="EMBL" id="MBZ3887316.1"/>
    </source>
</evidence>
<evidence type="ECO:0000256" key="5">
    <source>
        <dbReference type="ARBA" id="ARBA00022679"/>
    </source>
</evidence>
<protein>
    <recommendedName>
        <fullName evidence="10">L-Fucosyltransferase</fullName>
        <ecNumber evidence="10">2.4.1.-</ecNumber>
    </recommendedName>
</protein>
<dbReference type="EC" id="2.4.1.-" evidence="10"/>
<dbReference type="Proteomes" id="UP001166674">
    <property type="component" value="Unassembled WGS sequence"/>
</dbReference>
<keyword evidence="4 10" id="KW-0328">Glycosyltransferase</keyword>
<dbReference type="GO" id="GO:0032580">
    <property type="term" value="C:Golgi cisterna membrane"/>
    <property type="evidence" value="ECO:0007669"/>
    <property type="project" value="UniProtKB-SubCell"/>
</dbReference>
<feature type="transmembrane region" description="Helical" evidence="10">
    <location>
        <begin position="12"/>
        <end position="32"/>
    </location>
</feature>
<name>A0AA41NBI2_SCICA</name>
<evidence type="ECO:0000256" key="2">
    <source>
        <dbReference type="ARBA" id="ARBA00004922"/>
    </source>
</evidence>
<sequence>MAATAAKGFGATCPSLSTCYFLFVVFVVSTIFHCHRRLALVPAPWAYSAQVVLVPRHHPQEGMFTINSKGRLGNQMGQYATLYALAKMNGRPAYIPAQIHSTLAPIFRITLPVLHSATARGIPWRNYHLNDWMEEQYRHIPGRYVRLTGYPCSWTFYHHLRQEILQEFSLHEHVREEAQKFLQALQATQAWRVTFVGVHVRRGDYIRVMPRVWKGVLADRGYLQQALDWFRARYRSPVFVVTSDDMAWCRESIDSSLGDVVFAGNGLQGSPAKDFALLTQCNHSIITVGTFGIWAAYLTGGDTVYLANFTLPNSPFHMVFKPQAAFLPEWVGIAADLRQAQQNRV</sequence>
<evidence type="ECO:0000256" key="8">
    <source>
        <dbReference type="ARBA" id="ARBA00023098"/>
    </source>
</evidence>
<dbReference type="PANTHER" id="PTHR11927">
    <property type="entry name" value="GALACTOSIDE 2-L-FUCOSYLTRANSFERASE"/>
    <property type="match status" value="1"/>
</dbReference>
<evidence type="ECO:0000256" key="6">
    <source>
        <dbReference type="ARBA" id="ARBA00022968"/>
    </source>
</evidence>
<accession>A0AA41NBI2</accession>
<dbReference type="CDD" id="cd11301">
    <property type="entry name" value="Fut1_Fut2_like"/>
    <property type="match status" value="1"/>
</dbReference>
<keyword evidence="10" id="KW-0812">Transmembrane</keyword>
<gene>
    <name evidence="11" type="ORF">SUZIE_192340</name>
</gene>
<keyword evidence="10" id="KW-0472">Membrane</keyword>
<evidence type="ECO:0000256" key="10">
    <source>
        <dbReference type="RuleBase" id="RU363129"/>
    </source>
</evidence>
<comment type="pathway">
    <text evidence="2 10">Protein modification; protein glycosylation.</text>
</comment>
<evidence type="ECO:0000256" key="7">
    <source>
        <dbReference type="ARBA" id="ARBA00023034"/>
    </source>
</evidence>
<keyword evidence="10" id="KW-1133">Transmembrane helix</keyword>
<comment type="subcellular location">
    <subcellularLocation>
        <location evidence="1 10">Golgi apparatus</location>
        <location evidence="1 10">Golgi stack membrane</location>
        <topology evidence="1 10">Single-pass type II membrane protein</topology>
    </subcellularLocation>
</comment>
<evidence type="ECO:0000256" key="1">
    <source>
        <dbReference type="ARBA" id="ARBA00004447"/>
    </source>
</evidence>
<comment type="similarity">
    <text evidence="3 10">Belongs to the glycosyltransferase 11 family.</text>
</comment>
<organism evidence="11 12">
    <name type="scientific">Sciurus carolinensis</name>
    <name type="common">Eastern gray squirrel</name>
    <dbReference type="NCBI Taxonomy" id="30640"/>
    <lineage>
        <taxon>Eukaryota</taxon>
        <taxon>Metazoa</taxon>
        <taxon>Chordata</taxon>
        <taxon>Craniata</taxon>
        <taxon>Vertebrata</taxon>
        <taxon>Euteleostomi</taxon>
        <taxon>Mammalia</taxon>
        <taxon>Eutheria</taxon>
        <taxon>Euarchontoglires</taxon>
        <taxon>Glires</taxon>
        <taxon>Rodentia</taxon>
        <taxon>Sciuromorpha</taxon>
        <taxon>Sciuridae</taxon>
        <taxon>Sciurinae</taxon>
        <taxon>Sciurini</taxon>
        <taxon>Sciurus</taxon>
    </lineage>
</organism>